<evidence type="ECO:0008006" key="5">
    <source>
        <dbReference type="Google" id="ProtNLM"/>
    </source>
</evidence>
<dbReference type="GO" id="GO:0005739">
    <property type="term" value="C:mitochondrion"/>
    <property type="evidence" value="ECO:0007669"/>
    <property type="project" value="TreeGrafter"/>
</dbReference>
<organism evidence="3 4">
    <name type="scientific">Podospora didyma</name>
    <dbReference type="NCBI Taxonomy" id="330526"/>
    <lineage>
        <taxon>Eukaryota</taxon>
        <taxon>Fungi</taxon>
        <taxon>Dikarya</taxon>
        <taxon>Ascomycota</taxon>
        <taxon>Pezizomycotina</taxon>
        <taxon>Sordariomycetes</taxon>
        <taxon>Sordariomycetidae</taxon>
        <taxon>Sordariales</taxon>
        <taxon>Podosporaceae</taxon>
        <taxon>Podospora</taxon>
    </lineage>
</organism>
<reference evidence="3" key="1">
    <citation type="journal article" date="2023" name="Mol. Phylogenet. Evol.">
        <title>Genome-scale phylogeny and comparative genomics of the fungal order Sordariales.</title>
        <authorList>
            <person name="Hensen N."/>
            <person name="Bonometti L."/>
            <person name="Westerberg I."/>
            <person name="Brannstrom I.O."/>
            <person name="Guillou S."/>
            <person name="Cros-Aarteil S."/>
            <person name="Calhoun S."/>
            <person name="Haridas S."/>
            <person name="Kuo A."/>
            <person name="Mondo S."/>
            <person name="Pangilinan J."/>
            <person name="Riley R."/>
            <person name="LaButti K."/>
            <person name="Andreopoulos B."/>
            <person name="Lipzen A."/>
            <person name="Chen C."/>
            <person name="Yan M."/>
            <person name="Daum C."/>
            <person name="Ng V."/>
            <person name="Clum A."/>
            <person name="Steindorff A."/>
            <person name="Ohm R.A."/>
            <person name="Martin F."/>
            <person name="Silar P."/>
            <person name="Natvig D.O."/>
            <person name="Lalanne C."/>
            <person name="Gautier V."/>
            <person name="Ament-Velasquez S.L."/>
            <person name="Kruys A."/>
            <person name="Hutchinson M.I."/>
            <person name="Powell A.J."/>
            <person name="Barry K."/>
            <person name="Miller A.N."/>
            <person name="Grigoriev I.V."/>
            <person name="Debuchy R."/>
            <person name="Gladieux P."/>
            <person name="Hiltunen Thoren M."/>
            <person name="Johannesson H."/>
        </authorList>
    </citation>
    <scope>NUCLEOTIDE SEQUENCE</scope>
    <source>
        <strain evidence="3">CBS 232.78</strain>
    </source>
</reference>
<dbReference type="InterPro" id="IPR052618">
    <property type="entry name" value="ComplexI_NDUFA12"/>
</dbReference>
<feature type="compositionally biased region" description="Low complexity" evidence="2">
    <location>
        <begin position="185"/>
        <end position="203"/>
    </location>
</feature>
<accession>A0AAE0N9P9</accession>
<sequence>MLPMAPKDISPYLRAWYKWKALRLPWRRQFLVGLDLYGNTFWEFRDPGSKAATEESGQWRRIVRYPRNTHYGDVKVSPPWHQWLRHTRKEPPSIEEQRADVARQARMKVLAAQADARWEAKAGVMDAPPSRQQQPSLADRIRQHEEQQPLSTSEPAVADIPPREQATSSEPGPDTSPSRDETWRKMQQQQQPKPAGKPGPWKQVRGGPSEEWQPKAWQRPAGPRKP</sequence>
<comment type="caution">
    <text evidence="3">The sequence shown here is derived from an EMBL/GenBank/DDBJ whole genome shotgun (WGS) entry which is preliminary data.</text>
</comment>
<dbReference type="GO" id="GO:0045271">
    <property type="term" value="C:respiratory chain complex I"/>
    <property type="evidence" value="ECO:0007669"/>
    <property type="project" value="InterPro"/>
</dbReference>
<dbReference type="PANTHER" id="PTHR32470:SF2">
    <property type="entry name" value="NADH DEHYDROGENASE [UBIQUINONE] 1 ALPHA SUBCOMPLEX ASSEMBLY FACTOR 2"/>
    <property type="match status" value="1"/>
</dbReference>
<dbReference type="Pfam" id="PF05071">
    <property type="entry name" value="NDUFA12"/>
    <property type="match status" value="1"/>
</dbReference>
<gene>
    <name evidence="3" type="ORF">B0H63DRAFT_482434</name>
</gene>
<evidence type="ECO:0000256" key="2">
    <source>
        <dbReference type="SAM" id="MobiDB-lite"/>
    </source>
</evidence>
<keyword evidence="4" id="KW-1185">Reference proteome</keyword>
<evidence type="ECO:0000313" key="3">
    <source>
        <dbReference type="EMBL" id="KAK3375268.1"/>
    </source>
</evidence>
<reference evidence="3" key="2">
    <citation type="submission" date="2023-06" db="EMBL/GenBank/DDBJ databases">
        <authorList>
            <consortium name="Lawrence Berkeley National Laboratory"/>
            <person name="Haridas S."/>
            <person name="Hensen N."/>
            <person name="Bonometti L."/>
            <person name="Westerberg I."/>
            <person name="Brannstrom I.O."/>
            <person name="Guillou S."/>
            <person name="Cros-Aarteil S."/>
            <person name="Calhoun S."/>
            <person name="Kuo A."/>
            <person name="Mondo S."/>
            <person name="Pangilinan J."/>
            <person name="Riley R."/>
            <person name="LaButti K."/>
            <person name="Andreopoulos B."/>
            <person name="Lipzen A."/>
            <person name="Chen C."/>
            <person name="Yanf M."/>
            <person name="Daum C."/>
            <person name="Ng V."/>
            <person name="Clum A."/>
            <person name="Steindorff A."/>
            <person name="Ohm R."/>
            <person name="Martin F."/>
            <person name="Silar P."/>
            <person name="Natvig D."/>
            <person name="Lalanne C."/>
            <person name="Gautier V."/>
            <person name="Ament-velasquez S.L."/>
            <person name="Kruys A."/>
            <person name="Hutchinson M.I."/>
            <person name="Powell A.J."/>
            <person name="Barry K."/>
            <person name="Miller A.N."/>
            <person name="Grigoriev I.V."/>
            <person name="Debuchy R."/>
            <person name="Gladieux P."/>
            <person name="Thoren M.H."/>
            <person name="Johannesson H."/>
        </authorList>
    </citation>
    <scope>NUCLEOTIDE SEQUENCE</scope>
    <source>
        <strain evidence="3">CBS 232.78</strain>
    </source>
</reference>
<dbReference type="InterPro" id="IPR007763">
    <property type="entry name" value="NDUFA12"/>
</dbReference>
<name>A0AAE0N9P9_9PEZI</name>
<dbReference type="EMBL" id="JAULSW010000007">
    <property type="protein sequence ID" value="KAK3375268.1"/>
    <property type="molecule type" value="Genomic_DNA"/>
</dbReference>
<comment type="similarity">
    <text evidence="1">Belongs to the complex I NDUFA12 subunit family.</text>
</comment>
<protein>
    <recommendedName>
        <fullName evidence="5">NADH dehydrogenase [ubiquinone] 1 alpha subcomplex subunit</fullName>
    </recommendedName>
</protein>
<evidence type="ECO:0000256" key="1">
    <source>
        <dbReference type="ARBA" id="ARBA00007355"/>
    </source>
</evidence>
<proteinExistence type="inferred from homology"/>
<dbReference type="GO" id="GO:0032981">
    <property type="term" value="P:mitochondrial respiratory chain complex I assembly"/>
    <property type="evidence" value="ECO:0007669"/>
    <property type="project" value="TreeGrafter"/>
</dbReference>
<evidence type="ECO:0000313" key="4">
    <source>
        <dbReference type="Proteomes" id="UP001285441"/>
    </source>
</evidence>
<feature type="region of interest" description="Disordered" evidence="2">
    <location>
        <begin position="120"/>
        <end position="226"/>
    </location>
</feature>
<dbReference type="PANTHER" id="PTHR32470">
    <property type="entry name" value="ADH DEHYDROGENASE [UBIQUINONE] 1 ALPHA SUBCOMPLEX ASSEMBLY FACTOR 2"/>
    <property type="match status" value="1"/>
</dbReference>
<dbReference type="AlphaFoldDB" id="A0AAE0N9P9"/>
<dbReference type="Proteomes" id="UP001285441">
    <property type="component" value="Unassembled WGS sequence"/>
</dbReference>